<organism evidence="2 3">
    <name type="scientific">Paracoccus benzoatiresistens</name>
    <dbReference type="NCBI Taxonomy" id="2997341"/>
    <lineage>
        <taxon>Bacteria</taxon>
        <taxon>Pseudomonadati</taxon>
        <taxon>Pseudomonadota</taxon>
        <taxon>Alphaproteobacteria</taxon>
        <taxon>Rhodobacterales</taxon>
        <taxon>Paracoccaceae</taxon>
        <taxon>Paracoccus</taxon>
    </lineage>
</organism>
<evidence type="ECO:0000313" key="3">
    <source>
        <dbReference type="Proteomes" id="UP001149822"/>
    </source>
</evidence>
<gene>
    <name evidence="2" type="ORF">OU682_23750</name>
</gene>
<dbReference type="EMBL" id="JAPTYD010000135">
    <property type="protein sequence ID" value="MCZ0964560.1"/>
    <property type="molecule type" value="Genomic_DNA"/>
</dbReference>
<dbReference type="Proteomes" id="UP001149822">
    <property type="component" value="Unassembled WGS sequence"/>
</dbReference>
<proteinExistence type="predicted"/>
<evidence type="ECO:0000313" key="2">
    <source>
        <dbReference type="EMBL" id="MCZ0964560.1"/>
    </source>
</evidence>
<accession>A0ABT4JBQ5</accession>
<dbReference type="RefSeq" id="WP_268944647.1">
    <property type="nucleotide sequence ID" value="NZ_JAPTYD010000135.1"/>
</dbReference>
<keyword evidence="3" id="KW-1185">Reference proteome</keyword>
<protein>
    <submittedName>
        <fullName evidence="2">Uncharacterized protein</fullName>
    </submittedName>
</protein>
<comment type="caution">
    <text evidence="2">The sequence shown here is derived from an EMBL/GenBank/DDBJ whole genome shotgun (WGS) entry which is preliminary data.</text>
</comment>
<sequence length="128" mass="14564">PATTTRTKERTEPRHRTTRQPGRLQIRPSWLSVKDKVVDALQIVEQLVGCCWNKRSDTVEYAVTLADDPEELRAFAARLLAEIKAQAILIEKLIINCPATGHTDLAPLPRLQCNCNLPWRSVRLLPTW</sequence>
<feature type="non-terminal residue" evidence="2">
    <location>
        <position position="1"/>
    </location>
</feature>
<feature type="compositionally biased region" description="Basic and acidic residues" evidence="1">
    <location>
        <begin position="1"/>
        <end position="15"/>
    </location>
</feature>
<name>A0ABT4JBQ5_9RHOB</name>
<feature type="region of interest" description="Disordered" evidence="1">
    <location>
        <begin position="1"/>
        <end position="21"/>
    </location>
</feature>
<reference evidence="2" key="1">
    <citation type="submission" date="2022-12" db="EMBL/GenBank/DDBJ databases">
        <title>Paracoccus sp. EF6 isolated from a lake water.</title>
        <authorList>
            <person name="Liu H."/>
        </authorList>
    </citation>
    <scope>NUCLEOTIDE SEQUENCE</scope>
    <source>
        <strain evidence="2">EF6</strain>
    </source>
</reference>
<evidence type="ECO:0000256" key="1">
    <source>
        <dbReference type="SAM" id="MobiDB-lite"/>
    </source>
</evidence>